<reference evidence="2" key="1">
    <citation type="submission" date="2020-05" db="UniProtKB">
        <authorList>
            <consortium name="EnsemblMetazoa"/>
        </authorList>
    </citation>
    <scope>IDENTIFICATION</scope>
    <source>
        <strain evidence="2">BB02</strain>
    </source>
</reference>
<feature type="region of interest" description="Disordered" evidence="1">
    <location>
        <begin position="383"/>
        <end position="408"/>
    </location>
</feature>
<sequence length="408" mass="46358">MGDMDKASLRANIVERKRFEQLVSIYESSKRNLISDMRKSQASYRRKLKVYRERKREIIMSRSKNSDSAMEELFLEQMRSRNHVGPRPMIKSLTSINGNETVEPLSRHTTLVSDSIEPDDDGSKIFKSRLSAYTSELNNSSPRSKSNSDSGTKEQLTSSELIITVEGVVKTSETEGSPSDRKHLLTVKTLPGRKNASSSPSPSQTSADTQDLQTLLTADVKPSTAPTTKANPNWEKGHVRSSALPSIQRAGLRENSANPDEIGFEMPRSSSRQRSRLDLRPRTAWELLNLERVTDDRRQAGNRERFQKKLAGNYRQIVYLDNDELQERGTFYNYLLKGRLEREHSRFADICHKVQDFCRSPGLFLVVKDADTLSANTLGERPLSNRRYSMTPTPNTKGMPRRTALKQF</sequence>
<feature type="compositionally biased region" description="Basic residues" evidence="1">
    <location>
        <begin position="399"/>
        <end position="408"/>
    </location>
</feature>
<dbReference type="OrthoDB" id="6063974at2759"/>
<organism evidence="2 3">
    <name type="scientific">Biomphalaria glabrata</name>
    <name type="common">Bloodfluke planorb</name>
    <name type="synonym">Freshwater snail</name>
    <dbReference type="NCBI Taxonomy" id="6526"/>
    <lineage>
        <taxon>Eukaryota</taxon>
        <taxon>Metazoa</taxon>
        <taxon>Spiralia</taxon>
        <taxon>Lophotrochozoa</taxon>
        <taxon>Mollusca</taxon>
        <taxon>Gastropoda</taxon>
        <taxon>Heterobranchia</taxon>
        <taxon>Euthyneura</taxon>
        <taxon>Panpulmonata</taxon>
        <taxon>Hygrophila</taxon>
        <taxon>Lymnaeoidea</taxon>
        <taxon>Planorbidae</taxon>
        <taxon>Biomphalaria</taxon>
    </lineage>
</organism>
<feature type="compositionally biased region" description="Polar residues" evidence="1">
    <location>
        <begin position="386"/>
        <end position="396"/>
    </location>
</feature>
<dbReference type="AlphaFoldDB" id="A0A2C9M695"/>
<protein>
    <submittedName>
        <fullName evidence="2">Uncharacterized protein</fullName>
    </submittedName>
</protein>
<feature type="compositionally biased region" description="Low complexity" evidence="1">
    <location>
        <begin position="196"/>
        <end position="210"/>
    </location>
</feature>
<proteinExistence type="predicted"/>
<dbReference type="EnsemblMetazoa" id="BGLB039062-RA">
    <property type="protein sequence ID" value="BGLB039062-PA"/>
    <property type="gene ID" value="BGLB039062"/>
</dbReference>
<accession>A0A2C9M695</accession>
<evidence type="ECO:0000256" key="1">
    <source>
        <dbReference type="SAM" id="MobiDB-lite"/>
    </source>
</evidence>
<dbReference type="KEGG" id="bgt:106057123"/>
<evidence type="ECO:0000313" key="3">
    <source>
        <dbReference type="Proteomes" id="UP000076420"/>
    </source>
</evidence>
<dbReference type="VEuPathDB" id="VectorBase:BGLAX_038244"/>
<feature type="region of interest" description="Disordered" evidence="1">
    <location>
        <begin position="94"/>
        <end position="277"/>
    </location>
</feature>
<name>A0A2C9M695_BIOGL</name>
<dbReference type="RefSeq" id="XP_013069660.2">
    <property type="nucleotide sequence ID" value="XM_013214206.2"/>
</dbReference>
<evidence type="ECO:0000313" key="2">
    <source>
        <dbReference type="EnsemblMetazoa" id="BGLB039062-PA"/>
    </source>
</evidence>
<gene>
    <name evidence="2" type="primary">106057123</name>
</gene>
<dbReference type="Proteomes" id="UP000076420">
    <property type="component" value="Unassembled WGS sequence"/>
</dbReference>
<feature type="compositionally biased region" description="Low complexity" evidence="1">
    <location>
        <begin position="138"/>
        <end position="150"/>
    </location>
</feature>
<dbReference type="VEuPathDB" id="VectorBase:BGLB039062"/>